<evidence type="ECO:0000313" key="5">
    <source>
        <dbReference type="EMBL" id="GEM90568.1"/>
    </source>
</evidence>
<dbReference type="Pfam" id="PF13205">
    <property type="entry name" value="Big_5"/>
    <property type="match status" value="1"/>
</dbReference>
<evidence type="ECO:0000256" key="1">
    <source>
        <dbReference type="ARBA" id="ARBA00022729"/>
    </source>
</evidence>
<evidence type="ECO:0000313" key="6">
    <source>
        <dbReference type="Proteomes" id="UP000321827"/>
    </source>
</evidence>
<dbReference type="RefSeq" id="WP_147148420.1">
    <property type="nucleotide sequence ID" value="NZ_BJXN01000016.1"/>
</dbReference>
<evidence type="ECO:0000256" key="3">
    <source>
        <dbReference type="SAM" id="SignalP"/>
    </source>
</evidence>
<sequence length="307" mass="32850">MNHTWTYTFTALLLVLASCAGTGTAPDTTPPEVRSSSPADGSHGATKNAVISVAFSEPMNEAATEAAFVLEDAGGSPVAVTLSWADEGKRLVAVPSAPLAYSSDASYQSYTYRVGTGAADSAGNHLAAAYEATFSTMRRLGFTLEGEAELDGSVYSNGGVYDNLSNTFVGDGPSDFYVRAFFSFPLSSLPANVESVERARINLYSKKENNGDALHYRLEHVDYGDRLDAADYGLTALASEPVFPPDDGWLRADERGWLQEDLNAGRIRFQIRLSSDNNGDGSEDGYWLTTTDAGSDKPFVQVVVYAP</sequence>
<feature type="signal peptide" evidence="3">
    <location>
        <begin position="1"/>
        <end position="20"/>
    </location>
</feature>
<name>A0A511RLN4_9DEIN</name>
<dbReference type="Gene3D" id="2.60.40.1220">
    <property type="match status" value="1"/>
</dbReference>
<keyword evidence="1 3" id="KW-0732">Signal</keyword>
<evidence type="ECO:0000259" key="4">
    <source>
        <dbReference type="Pfam" id="PF13205"/>
    </source>
</evidence>
<accession>A0A511RLN4</accession>
<feature type="region of interest" description="Disordered" evidence="2">
    <location>
        <begin position="24"/>
        <end position="45"/>
    </location>
</feature>
<dbReference type="Proteomes" id="UP000321827">
    <property type="component" value="Unassembled WGS sequence"/>
</dbReference>
<proteinExistence type="predicted"/>
<organism evidence="5 6">
    <name type="scientific">Oceanithermus desulfurans NBRC 100063</name>
    <dbReference type="NCBI Taxonomy" id="1227550"/>
    <lineage>
        <taxon>Bacteria</taxon>
        <taxon>Thermotogati</taxon>
        <taxon>Deinococcota</taxon>
        <taxon>Deinococci</taxon>
        <taxon>Thermales</taxon>
        <taxon>Thermaceae</taxon>
        <taxon>Oceanithermus</taxon>
    </lineage>
</organism>
<dbReference type="EMBL" id="BJXN01000016">
    <property type="protein sequence ID" value="GEM90568.1"/>
    <property type="molecule type" value="Genomic_DNA"/>
</dbReference>
<comment type="caution">
    <text evidence="5">The sequence shown here is derived from an EMBL/GenBank/DDBJ whole genome shotgun (WGS) entry which is preliminary data.</text>
</comment>
<dbReference type="InterPro" id="IPR032812">
    <property type="entry name" value="SbsA_Ig"/>
</dbReference>
<protein>
    <recommendedName>
        <fullName evidence="4">SbsA Ig-like domain-containing protein</fullName>
    </recommendedName>
</protein>
<dbReference type="AlphaFoldDB" id="A0A511RLN4"/>
<feature type="chain" id="PRO_5022057498" description="SbsA Ig-like domain-containing protein" evidence="3">
    <location>
        <begin position="21"/>
        <end position="307"/>
    </location>
</feature>
<dbReference type="OrthoDB" id="64107at2"/>
<reference evidence="5 6" key="1">
    <citation type="submission" date="2019-07" db="EMBL/GenBank/DDBJ databases">
        <title>Whole genome shotgun sequence of Oceanithermus desulfurans NBRC 100063.</title>
        <authorList>
            <person name="Hosoyama A."/>
            <person name="Uohara A."/>
            <person name="Ohji S."/>
            <person name="Ichikawa N."/>
        </authorList>
    </citation>
    <scope>NUCLEOTIDE SEQUENCE [LARGE SCALE GENOMIC DNA]</scope>
    <source>
        <strain evidence="5 6">NBRC 100063</strain>
    </source>
</reference>
<evidence type="ECO:0000256" key="2">
    <source>
        <dbReference type="SAM" id="MobiDB-lite"/>
    </source>
</evidence>
<dbReference type="InterPro" id="IPR014755">
    <property type="entry name" value="Cu-Rt/internalin_Ig-like"/>
</dbReference>
<gene>
    <name evidence="5" type="ORF">ODE01S_20020</name>
</gene>
<feature type="domain" description="SbsA Ig-like" evidence="4">
    <location>
        <begin position="27"/>
        <end position="136"/>
    </location>
</feature>